<comment type="cofactor">
    <cofactor evidence="6">
        <name>Zn(2+)</name>
        <dbReference type="ChEBI" id="CHEBI:29105"/>
    </cofactor>
</comment>
<evidence type="ECO:0000256" key="6">
    <source>
        <dbReference type="RuleBase" id="RU361277"/>
    </source>
</evidence>
<dbReference type="SMART" id="SM00829">
    <property type="entry name" value="PKS_ER"/>
    <property type="match status" value="1"/>
</dbReference>
<dbReference type="PANTHER" id="PTHR43880:SF12">
    <property type="entry name" value="ALCOHOL DEHYDROGENASE CLASS-3"/>
    <property type="match status" value="1"/>
</dbReference>
<keyword evidence="9" id="KW-1185">Reference proteome</keyword>
<dbReference type="InterPro" id="IPR011032">
    <property type="entry name" value="GroES-like_sf"/>
</dbReference>
<dbReference type="Pfam" id="PF00107">
    <property type="entry name" value="ADH_zinc_N"/>
    <property type="match status" value="1"/>
</dbReference>
<dbReference type="EMBL" id="JBHSIU010000019">
    <property type="protein sequence ID" value="MFC4999835.1"/>
    <property type="molecule type" value="Genomic_DNA"/>
</dbReference>
<comment type="caution">
    <text evidence="8">The sequence shown here is derived from an EMBL/GenBank/DDBJ whole genome shotgun (WGS) entry which is preliminary data.</text>
</comment>
<reference evidence="9" key="1">
    <citation type="journal article" date="2019" name="Int. J. Syst. Evol. Microbiol.">
        <title>The Global Catalogue of Microorganisms (GCM) 10K type strain sequencing project: providing services to taxonomists for standard genome sequencing and annotation.</title>
        <authorList>
            <consortium name="The Broad Institute Genomics Platform"/>
            <consortium name="The Broad Institute Genome Sequencing Center for Infectious Disease"/>
            <person name="Wu L."/>
            <person name="Ma J."/>
        </authorList>
    </citation>
    <scope>NUCLEOTIDE SEQUENCE [LARGE SCALE GENOMIC DNA]</scope>
    <source>
        <strain evidence="9">CGMCC 4.7152</strain>
    </source>
</reference>
<evidence type="ECO:0000259" key="7">
    <source>
        <dbReference type="SMART" id="SM00829"/>
    </source>
</evidence>
<evidence type="ECO:0000256" key="5">
    <source>
        <dbReference type="ARBA" id="ARBA00023027"/>
    </source>
</evidence>
<keyword evidence="3 6" id="KW-0862">Zinc</keyword>
<evidence type="ECO:0000256" key="1">
    <source>
        <dbReference type="ARBA" id="ARBA00008072"/>
    </source>
</evidence>
<dbReference type="PROSITE" id="PS00059">
    <property type="entry name" value="ADH_ZINC"/>
    <property type="match status" value="1"/>
</dbReference>
<keyword evidence="4" id="KW-0560">Oxidoreductase</keyword>
<gene>
    <name evidence="8" type="ORF">ACFPIJ_18575</name>
</gene>
<evidence type="ECO:0000313" key="8">
    <source>
        <dbReference type="EMBL" id="MFC4999835.1"/>
    </source>
</evidence>
<evidence type="ECO:0000256" key="3">
    <source>
        <dbReference type="ARBA" id="ARBA00022833"/>
    </source>
</evidence>
<dbReference type="SUPFAM" id="SSF50129">
    <property type="entry name" value="GroES-like"/>
    <property type="match status" value="2"/>
</dbReference>
<dbReference type="RefSeq" id="WP_380116387.1">
    <property type="nucleotide sequence ID" value="NZ_JBHSIU010000019.1"/>
</dbReference>
<dbReference type="Pfam" id="PF08240">
    <property type="entry name" value="ADH_N"/>
    <property type="match status" value="1"/>
</dbReference>
<dbReference type="InterPro" id="IPR036291">
    <property type="entry name" value="NAD(P)-bd_dom_sf"/>
</dbReference>
<evidence type="ECO:0000256" key="4">
    <source>
        <dbReference type="ARBA" id="ARBA00023002"/>
    </source>
</evidence>
<evidence type="ECO:0000256" key="2">
    <source>
        <dbReference type="ARBA" id="ARBA00022723"/>
    </source>
</evidence>
<comment type="similarity">
    <text evidence="1 6">Belongs to the zinc-containing alcohol dehydrogenase family.</text>
</comment>
<name>A0ABV9VTS5_9ACTN</name>
<dbReference type="Gene3D" id="3.40.50.720">
    <property type="entry name" value="NAD(P)-binding Rossmann-like Domain"/>
    <property type="match status" value="1"/>
</dbReference>
<keyword evidence="5" id="KW-0520">NAD</keyword>
<dbReference type="SUPFAM" id="SSF51735">
    <property type="entry name" value="NAD(P)-binding Rossmann-fold domains"/>
    <property type="match status" value="1"/>
</dbReference>
<dbReference type="InterPro" id="IPR013149">
    <property type="entry name" value="ADH-like_C"/>
</dbReference>
<dbReference type="PANTHER" id="PTHR43880">
    <property type="entry name" value="ALCOHOL DEHYDROGENASE"/>
    <property type="match status" value="1"/>
</dbReference>
<evidence type="ECO:0000313" key="9">
    <source>
        <dbReference type="Proteomes" id="UP001595912"/>
    </source>
</evidence>
<dbReference type="InterPro" id="IPR002328">
    <property type="entry name" value="ADH_Zn_CS"/>
</dbReference>
<dbReference type="InterPro" id="IPR020843">
    <property type="entry name" value="ER"/>
</dbReference>
<dbReference type="InterPro" id="IPR013154">
    <property type="entry name" value="ADH-like_N"/>
</dbReference>
<dbReference type="Proteomes" id="UP001595912">
    <property type="component" value="Unassembled WGS sequence"/>
</dbReference>
<dbReference type="CDD" id="cd08279">
    <property type="entry name" value="Zn_ADH_class_III"/>
    <property type="match status" value="1"/>
</dbReference>
<dbReference type="Gene3D" id="3.90.180.10">
    <property type="entry name" value="Medium-chain alcohol dehydrogenases, catalytic domain"/>
    <property type="match status" value="1"/>
</dbReference>
<protein>
    <submittedName>
        <fullName evidence="8">Zn-dependent alcohol dehydrogenase</fullName>
    </submittedName>
</protein>
<sequence>MSLGLVLRAVDGPATVEELALNPVGPAQVRVRLAAAGVCHSDLSLANGTLRQPFPVVLGHEGAGVVVEVGSDVSAISVGDHVVLNWSPPCRSCWFCDAGEPYLCAHADDARGVPFARTFTHDPAGEDVYAGLGTGAFATETVIGANACIPVPADIPLDEAALLGCAVLTGVGAILNSARVRAGESVAVIGLGGVGLAALQGARIAGAPTIIAVDASPSKEDLALSLGATHFLTPGPSLAKEIRALTSGRGADHAVECVGRAATIRAAWSVTRRGGRATVLGLGSTSDEVTFSALEVAYFARTLTGCMYGSTDPAVDVPVLLSHYRSGALNLSALVTDHVSLNEVNAAFDRMRNGVGARTLIHF</sequence>
<feature type="domain" description="Enoyl reductase (ER)" evidence="7">
    <location>
        <begin position="8"/>
        <end position="361"/>
    </location>
</feature>
<keyword evidence="2 6" id="KW-0479">Metal-binding</keyword>
<proteinExistence type="inferred from homology"/>
<organism evidence="8 9">
    <name type="scientific">Dactylosporangium cerinum</name>
    <dbReference type="NCBI Taxonomy" id="1434730"/>
    <lineage>
        <taxon>Bacteria</taxon>
        <taxon>Bacillati</taxon>
        <taxon>Actinomycetota</taxon>
        <taxon>Actinomycetes</taxon>
        <taxon>Micromonosporales</taxon>
        <taxon>Micromonosporaceae</taxon>
        <taxon>Dactylosporangium</taxon>
    </lineage>
</organism>
<accession>A0ABV9VTS5</accession>